<dbReference type="PANTHER" id="PTHR11412:SF136">
    <property type="entry name" value="CD109 ANTIGEN"/>
    <property type="match status" value="1"/>
</dbReference>
<gene>
    <name evidence="12" type="ORF">OTU49_009101</name>
</gene>
<evidence type="ECO:0000256" key="8">
    <source>
        <dbReference type="SAM" id="SignalP"/>
    </source>
</evidence>
<keyword evidence="3" id="KW-1015">Disulfide bond</keyword>
<dbReference type="Gene3D" id="2.20.130.20">
    <property type="match status" value="1"/>
</dbReference>
<dbReference type="Pfam" id="PF21412">
    <property type="entry name" value="TEP1_CUB2"/>
    <property type="match status" value="1"/>
</dbReference>
<dbReference type="InterPro" id="IPR041555">
    <property type="entry name" value="MG3"/>
</dbReference>
<evidence type="ECO:0000256" key="7">
    <source>
        <dbReference type="ARBA" id="ARBA00078071"/>
    </source>
</evidence>
<evidence type="ECO:0000256" key="6">
    <source>
        <dbReference type="ARBA" id="ARBA00063781"/>
    </source>
</evidence>
<evidence type="ECO:0000259" key="10">
    <source>
        <dbReference type="SMART" id="SM01360"/>
    </source>
</evidence>
<dbReference type="InterPro" id="IPR013783">
    <property type="entry name" value="Ig-like_fold"/>
</dbReference>
<evidence type="ECO:0000256" key="2">
    <source>
        <dbReference type="ARBA" id="ARBA00022966"/>
    </source>
</evidence>
<dbReference type="Pfam" id="PF07677">
    <property type="entry name" value="A2M_recep"/>
    <property type="match status" value="1"/>
</dbReference>
<dbReference type="PROSITE" id="PS00477">
    <property type="entry name" value="ALPHA_2_MACROGLOBULIN"/>
    <property type="match status" value="1"/>
</dbReference>
<protein>
    <recommendedName>
        <fullName evidence="7">TEP1-F</fullName>
    </recommendedName>
</protein>
<dbReference type="Pfam" id="PF07678">
    <property type="entry name" value="TED_complement"/>
    <property type="match status" value="1"/>
</dbReference>
<keyword evidence="1 8" id="KW-0732">Signal</keyword>
<keyword evidence="13" id="KW-1185">Reference proteome</keyword>
<dbReference type="SUPFAM" id="SSF49410">
    <property type="entry name" value="Alpha-macroglobulin receptor domain"/>
    <property type="match status" value="1"/>
</dbReference>
<dbReference type="Gene3D" id="2.60.40.1940">
    <property type="match status" value="1"/>
</dbReference>
<dbReference type="Pfam" id="PF00207">
    <property type="entry name" value="A2M"/>
    <property type="match status" value="1"/>
</dbReference>
<dbReference type="SMART" id="SM01359">
    <property type="entry name" value="A2M_N_2"/>
    <property type="match status" value="1"/>
</dbReference>
<dbReference type="EMBL" id="JARKIK010000005">
    <property type="protein sequence ID" value="KAK8751558.1"/>
    <property type="molecule type" value="Genomic_DNA"/>
</dbReference>
<evidence type="ECO:0000256" key="5">
    <source>
        <dbReference type="ARBA" id="ARBA00057615"/>
    </source>
</evidence>
<dbReference type="Gene3D" id="2.60.40.10">
    <property type="entry name" value="Immunoglobulins"/>
    <property type="match status" value="2"/>
</dbReference>
<dbReference type="Gene3D" id="2.60.120.1540">
    <property type="match status" value="1"/>
</dbReference>
<dbReference type="Pfam" id="PF01835">
    <property type="entry name" value="MG2"/>
    <property type="match status" value="1"/>
</dbReference>
<dbReference type="Gene3D" id="6.20.50.160">
    <property type="match status" value="1"/>
</dbReference>
<feature type="signal peptide" evidence="8">
    <location>
        <begin position="1"/>
        <end position="19"/>
    </location>
</feature>
<dbReference type="InterPro" id="IPR036595">
    <property type="entry name" value="A-macroglobulin_rcpt-bd_sf"/>
</dbReference>
<dbReference type="Pfam" id="PF17791">
    <property type="entry name" value="MG3"/>
    <property type="match status" value="1"/>
</dbReference>
<evidence type="ECO:0000313" key="13">
    <source>
        <dbReference type="Proteomes" id="UP001445076"/>
    </source>
</evidence>
<dbReference type="InterPro" id="IPR050473">
    <property type="entry name" value="A2M/Complement_sys"/>
</dbReference>
<feature type="domain" description="Alpha-2-macroglobulin bait region" evidence="9">
    <location>
        <begin position="453"/>
        <end position="587"/>
    </location>
</feature>
<dbReference type="InterPro" id="IPR047565">
    <property type="entry name" value="Alpha-macroglob_thiol-ester_cl"/>
</dbReference>
<dbReference type="InterPro" id="IPR041813">
    <property type="entry name" value="A2M_TED"/>
</dbReference>
<dbReference type="PANTHER" id="PTHR11412">
    <property type="entry name" value="MACROGLOBULIN / COMPLEMENT"/>
    <property type="match status" value="1"/>
</dbReference>
<dbReference type="InterPro" id="IPR019742">
    <property type="entry name" value="MacrogloblnA2_CS"/>
</dbReference>
<dbReference type="Gene3D" id="1.50.10.20">
    <property type="match status" value="1"/>
</dbReference>
<sequence length="1522" mass="167338">MWVWAWVLGVGVLVGAAAGQGTYSVISSRVVRPNRDYHVVVSTHGTTEAVKINVEVGGKQDAGGVILNRQLADLAPDSTQVLKFQIGELGPGDYNLTVSGSGGLTFYNTTSLEYVHKSYSVFIQTDKSVYKPGDTLRFRVVVVNPMLRPSVTGAIDVFIMDGAGNRVKEWRRVFTNKGVWSGELELAEEPVLGRWNITVDVLGQTTSRAVTVAYYVLPKFEVIVSLPQYATFGQKEMIATVEAKYTYGRPVKGEVTLQVTPTYKYGYLQAPYDDPIRVVKQMKGKADIVIDLQSDARLRGDYARELEVTAYVQEELTGRVQNATSRITVYRYPYTLKLVRTSDSFKPGLKYTAFLKVSYQDDTPVTSGEVSVRHTFTRNQEDFVENVHTIPPSGIITLEFLPPLDDDVLSLALEARYLDLTQWLGDIIRAQSPTNAFLQATLITQNPKVGQEVEVSLDTMESVGELVEVDLNATQNMIHFVYEVIGRGDVLFADTLQAHQGTTHIFRFMATAPMAPRARLVVYYVKDDGEIVADSLHFAVSGAIQNEVSVNLTPASVEPGGDVSITVTTRPNAFVGLLAVDQRALLLGTHNHFSQEEVVEELEKYDPGRRNLEGPWFHLSRRKRALFNWHGTTTADDVFKNAGVVVLTNGLVYDFNPFLANMLPSGEGPVDGSSWDPHHRPAAFNGSFGRQFAPVDASTLRPDLGPGLAYNAPTRPPLAGPYAFSYLPPPPDSRPRLYLNQAVPPTWLFRDAQTKFNGVVTLREKAPDAITSYIVSAFAVDDFYGLGVTKQPSKLQVFRPFFTSVHLPEAGVVRGEAVAVEMVVFNYGDEDLTADVTLDNASGDFLFADFANEIDQGSPSGRKQRQVRVVAGSGVPVSFMVVPQTLGTIDITVTATAGPNVDVVTKKLLVKPEGTRMTVNKAVLLDLRAQPTFTTTLNITTPPNIINGSRSVAVSVIGDVLGPAVSDLHNLLELPTGCGEQNMAKLVPNIVLMEYLKNKNQLSEALQGRARRHLETGYQQQLNYRRDDGSFSAFGSRDASGSTWLTAFVIKSLVEAGRHIDVEEKVVKAAMEWIIKLQAADGSFPEVGTINNEAMQGGATKGIPLTAYVIISLLTAQRPPTAKVRNVINRAVDFLATSLDDIEDFYSLAITNYALHLADSPLRDAAFYKLEGKAKVQDKEKWWEAGGLKLTRETTVESRPLDVEATSYALLTYILRGLTRDALPIMSWLVRQRNQYGGFQSTQDTVVGMAALAALAGKLSTTEPQVNIRLIYGARGKNLQVTRSNTMLLQRVELPDDTDKVEVSASGTGVAVLQVTYHYNVRVTGPKPAFSLDPQLDVTTDANRLRLTTCTGYIKGNMSNMAVMDVSLPSGYVVDNDLIPGLYDYTGVKLVEKKTDDSGVVVYFDYLTPVEVCPTVSAYRINKVAFQKASPVRVYDYYDTSRQARQFYKALPATLCDICDLDECDPGQCEQQIIELNRQQQDPDDIERPATVTEVSGGMTYGPTILLSLLTLLATVFLHSPY</sequence>
<dbReference type="InterPro" id="IPR009048">
    <property type="entry name" value="A-macroglobulin_rcpt-bd"/>
</dbReference>
<comment type="subunit">
    <text evidence="6">Heterodimer of a TEP1-N chain and an TEP1-C chain non-covalently linked. Forms a complex composed of TEP1-N and TEP1-C heterodimer, LRIM1 and APL1C; the interaction stabilizes TEP1-N and TEP1-C heterodimer, prevents its binding to tissues while circulating in the hemolymph and protects the thioester bond from hydrolysis. Mature TEP1 and to a lesser extent full-length TEP1 interact with SPCLIP1; the interaction is induced by microbial infection.</text>
</comment>
<evidence type="ECO:0000256" key="3">
    <source>
        <dbReference type="ARBA" id="ARBA00023157"/>
    </source>
</evidence>
<dbReference type="InterPro" id="IPR049135">
    <property type="entry name" value="TEP1_CUB2"/>
</dbReference>
<evidence type="ECO:0000256" key="1">
    <source>
        <dbReference type="ARBA" id="ARBA00022729"/>
    </source>
</evidence>
<reference evidence="12 13" key="1">
    <citation type="journal article" date="2024" name="BMC Genomics">
        <title>Genome assembly of redclaw crayfish (Cherax quadricarinatus) provides insights into its immune adaptation and hypoxia tolerance.</title>
        <authorList>
            <person name="Liu Z."/>
            <person name="Zheng J."/>
            <person name="Li H."/>
            <person name="Fang K."/>
            <person name="Wang S."/>
            <person name="He J."/>
            <person name="Zhou D."/>
            <person name="Weng S."/>
            <person name="Chi M."/>
            <person name="Gu Z."/>
            <person name="He J."/>
            <person name="Li F."/>
            <person name="Wang M."/>
        </authorList>
    </citation>
    <scope>NUCLEOTIDE SEQUENCE [LARGE SCALE GENOMIC DNA]</scope>
    <source>
        <strain evidence="12">ZL_2023a</strain>
    </source>
</reference>
<feature type="chain" id="PRO_5043878192" description="TEP1-F" evidence="8">
    <location>
        <begin position="20"/>
        <end position="1522"/>
    </location>
</feature>
<dbReference type="Proteomes" id="UP001445076">
    <property type="component" value="Unassembled WGS sequence"/>
</dbReference>
<dbReference type="GO" id="GO:0005615">
    <property type="term" value="C:extracellular space"/>
    <property type="evidence" value="ECO:0007669"/>
    <property type="project" value="InterPro"/>
</dbReference>
<dbReference type="Gene3D" id="2.60.40.1930">
    <property type="match status" value="2"/>
</dbReference>
<dbReference type="CDD" id="cd02897">
    <property type="entry name" value="A2M_2"/>
    <property type="match status" value="1"/>
</dbReference>
<accession>A0AAW0Y429</accession>
<dbReference type="SMART" id="SM01360">
    <property type="entry name" value="A2M"/>
    <property type="match status" value="1"/>
</dbReference>
<evidence type="ECO:0000259" key="9">
    <source>
        <dbReference type="SMART" id="SM01359"/>
    </source>
</evidence>
<dbReference type="Pfam" id="PF07703">
    <property type="entry name" value="A2M_BRD"/>
    <property type="match status" value="1"/>
</dbReference>
<dbReference type="SMART" id="SM01419">
    <property type="entry name" value="Thiol-ester_cl"/>
    <property type="match status" value="1"/>
</dbReference>
<feature type="domain" description="Alpha-macroglobulin receptor-binding" evidence="11">
    <location>
        <begin position="1359"/>
        <end position="1448"/>
    </location>
</feature>
<dbReference type="InterPro" id="IPR011626">
    <property type="entry name" value="Alpha-macroglobulin_TED"/>
</dbReference>
<proteinExistence type="predicted"/>
<dbReference type="InterPro" id="IPR002890">
    <property type="entry name" value="MG2"/>
</dbReference>
<feature type="domain" description="Alpha-2-macroglobulin" evidence="10">
    <location>
        <begin position="746"/>
        <end position="838"/>
    </location>
</feature>
<dbReference type="Gene3D" id="2.60.40.690">
    <property type="entry name" value="Alpha-macroglobulin, receptor-binding domain"/>
    <property type="match status" value="1"/>
</dbReference>
<comment type="function">
    <text evidence="5">Binds covalently through a thioester bond to the pathogen surface resulting in pathogen clearance.</text>
</comment>
<evidence type="ECO:0000256" key="4">
    <source>
        <dbReference type="ARBA" id="ARBA00023180"/>
    </source>
</evidence>
<name>A0AAW0Y429_CHEQU</name>
<comment type="caution">
    <text evidence="12">The sequence shown here is derived from an EMBL/GenBank/DDBJ whole genome shotgun (WGS) entry which is preliminary data.</text>
</comment>
<dbReference type="GO" id="GO:0004866">
    <property type="term" value="F:endopeptidase inhibitor activity"/>
    <property type="evidence" value="ECO:0007669"/>
    <property type="project" value="InterPro"/>
</dbReference>
<organism evidence="12 13">
    <name type="scientific">Cherax quadricarinatus</name>
    <name type="common">Australian red claw crayfish</name>
    <dbReference type="NCBI Taxonomy" id="27406"/>
    <lineage>
        <taxon>Eukaryota</taxon>
        <taxon>Metazoa</taxon>
        <taxon>Ecdysozoa</taxon>
        <taxon>Arthropoda</taxon>
        <taxon>Crustacea</taxon>
        <taxon>Multicrustacea</taxon>
        <taxon>Malacostraca</taxon>
        <taxon>Eumalacostraca</taxon>
        <taxon>Eucarida</taxon>
        <taxon>Decapoda</taxon>
        <taxon>Pleocyemata</taxon>
        <taxon>Astacidea</taxon>
        <taxon>Parastacoidea</taxon>
        <taxon>Parastacidae</taxon>
        <taxon>Cherax</taxon>
    </lineage>
</organism>
<evidence type="ECO:0000313" key="12">
    <source>
        <dbReference type="EMBL" id="KAK8751558.1"/>
    </source>
</evidence>
<dbReference type="SMART" id="SM01361">
    <property type="entry name" value="A2M_recep"/>
    <property type="match status" value="1"/>
</dbReference>
<dbReference type="SUPFAM" id="SSF48239">
    <property type="entry name" value="Terpenoid cyclases/Protein prenyltransferases"/>
    <property type="match status" value="1"/>
</dbReference>
<dbReference type="InterPro" id="IPR008930">
    <property type="entry name" value="Terpenoid_cyclase/PrenylTrfase"/>
</dbReference>
<dbReference type="Gene3D" id="2.60.40.2950">
    <property type="match status" value="1"/>
</dbReference>
<dbReference type="InterPro" id="IPR001599">
    <property type="entry name" value="Macroglobln_a2"/>
</dbReference>
<evidence type="ECO:0000259" key="11">
    <source>
        <dbReference type="SMART" id="SM01361"/>
    </source>
</evidence>
<keyword evidence="4" id="KW-0325">Glycoprotein</keyword>
<dbReference type="FunFam" id="2.60.40.1930:FF:000001">
    <property type="entry name" value="CD109 isoform 3"/>
    <property type="match status" value="1"/>
</dbReference>
<dbReference type="InterPro" id="IPR011625">
    <property type="entry name" value="A2M_N_BRD"/>
</dbReference>
<keyword evidence="2" id="KW-0882">Thioester bond</keyword>